<name>A0A6C0EQA5_9ZZZZ</name>
<sequence>MSAQSYTNKRRILAETSVLKTQYNKGVTVNNNSIYATVNCNPNFQIITYTPACKCPFNGEGTPHTENVYFRR</sequence>
<dbReference type="AlphaFoldDB" id="A0A6C0EQA5"/>
<reference evidence="1" key="1">
    <citation type="journal article" date="2020" name="Nature">
        <title>Giant virus diversity and host interactions through global metagenomics.</title>
        <authorList>
            <person name="Schulz F."/>
            <person name="Roux S."/>
            <person name="Paez-Espino D."/>
            <person name="Jungbluth S."/>
            <person name="Walsh D.A."/>
            <person name="Denef V.J."/>
            <person name="McMahon K.D."/>
            <person name="Konstantinidis K.T."/>
            <person name="Eloe-Fadrosh E.A."/>
            <person name="Kyrpides N.C."/>
            <person name="Woyke T."/>
        </authorList>
    </citation>
    <scope>NUCLEOTIDE SEQUENCE</scope>
    <source>
        <strain evidence="1">GVMAG-M-3300009151-50</strain>
    </source>
</reference>
<organism evidence="1">
    <name type="scientific">viral metagenome</name>
    <dbReference type="NCBI Taxonomy" id="1070528"/>
    <lineage>
        <taxon>unclassified sequences</taxon>
        <taxon>metagenomes</taxon>
        <taxon>organismal metagenomes</taxon>
    </lineage>
</organism>
<evidence type="ECO:0000313" key="1">
    <source>
        <dbReference type="EMBL" id="QHT30902.1"/>
    </source>
</evidence>
<protein>
    <submittedName>
        <fullName evidence="1">Uncharacterized protein</fullName>
    </submittedName>
</protein>
<dbReference type="EMBL" id="MN738913">
    <property type="protein sequence ID" value="QHT30902.1"/>
    <property type="molecule type" value="Genomic_DNA"/>
</dbReference>
<accession>A0A6C0EQA5</accession>
<proteinExistence type="predicted"/>